<feature type="non-terminal residue" evidence="1">
    <location>
        <position position="1"/>
    </location>
</feature>
<dbReference type="InterPro" id="IPR027417">
    <property type="entry name" value="P-loop_NTPase"/>
</dbReference>
<evidence type="ECO:0008006" key="2">
    <source>
        <dbReference type="Google" id="ProtNLM"/>
    </source>
</evidence>
<proteinExistence type="predicted"/>
<reference evidence="1" key="1">
    <citation type="submission" date="2018-05" db="EMBL/GenBank/DDBJ databases">
        <authorList>
            <person name="Lanie J.A."/>
            <person name="Ng W.-L."/>
            <person name="Kazmierczak K.M."/>
            <person name="Andrzejewski T.M."/>
            <person name="Davidsen T.M."/>
            <person name="Wayne K.J."/>
            <person name="Tettelin H."/>
            <person name="Glass J.I."/>
            <person name="Rusch D."/>
            <person name="Podicherti R."/>
            <person name="Tsui H.-C.T."/>
            <person name="Winkler M.E."/>
        </authorList>
    </citation>
    <scope>NUCLEOTIDE SEQUENCE</scope>
</reference>
<gene>
    <name evidence="1" type="ORF">METZ01_LOCUS168853</name>
</gene>
<organism evidence="1">
    <name type="scientific">marine metagenome</name>
    <dbReference type="NCBI Taxonomy" id="408172"/>
    <lineage>
        <taxon>unclassified sequences</taxon>
        <taxon>metagenomes</taxon>
        <taxon>ecological metagenomes</taxon>
    </lineage>
</organism>
<dbReference type="SUPFAM" id="SSF52540">
    <property type="entry name" value="P-loop containing nucleoside triphosphate hydrolases"/>
    <property type="match status" value="1"/>
</dbReference>
<dbReference type="AlphaFoldDB" id="A0A382BQU5"/>
<dbReference type="Gene3D" id="3.40.50.300">
    <property type="entry name" value="P-loop containing nucleotide triphosphate hydrolases"/>
    <property type="match status" value="1"/>
</dbReference>
<sequence length="240" mass="27426">LGKKSHRKRINEPAFLDLFLEFVHGVCEKFDHIVLDTPAGGVNHLSSLMNLIDQVFFVFDMSNTIAIKGSIDALHTFIDYYEDFYTNYKRGLLAGLDKSYVDRLITEKGEQAVTQALANKKMGIIFNRCQKTKEISRCLDQLREYLETLDKYDEYKNRICLIGSLPQHKIINITNNRGALFYDKDRTLSHRMDVVTGSIIDQNAVYPTLAYSNSEIRTHLEKKSNQGLGGAFNRIASSFN</sequence>
<protein>
    <recommendedName>
        <fullName evidence="2">ParA family protein</fullName>
    </recommendedName>
</protein>
<accession>A0A382BQU5</accession>
<name>A0A382BQU5_9ZZZZ</name>
<evidence type="ECO:0000313" key="1">
    <source>
        <dbReference type="EMBL" id="SVB15999.1"/>
    </source>
</evidence>
<dbReference type="EMBL" id="UINC01030883">
    <property type="protein sequence ID" value="SVB15999.1"/>
    <property type="molecule type" value="Genomic_DNA"/>
</dbReference>